<gene>
    <name evidence="3" type="ORF">SAMN05216577_12922</name>
</gene>
<dbReference type="GO" id="GO:0016989">
    <property type="term" value="F:sigma factor antagonist activity"/>
    <property type="evidence" value="ECO:0007669"/>
    <property type="project" value="TreeGrafter"/>
</dbReference>
<evidence type="ECO:0000313" key="3">
    <source>
        <dbReference type="EMBL" id="SFD56181.1"/>
    </source>
</evidence>
<dbReference type="PANTHER" id="PTHR30273">
    <property type="entry name" value="PERIPLASMIC SIGNAL SENSOR AND SIGMA FACTOR ACTIVATOR FECR-RELATED"/>
    <property type="match status" value="1"/>
</dbReference>
<dbReference type="InterPro" id="IPR006860">
    <property type="entry name" value="FecR"/>
</dbReference>
<dbReference type="PANTHER" id="PTHR30273:SF2">
    <property type="entry name" value="PROTEIN FECR"/>
    <property type="match status" value="1"/>
</dbReference>
<evidence type="ECO:0000313" key="4">
    <source>
        <dbReference type="Proteomes" id="UP000183385"/>
    </source>
</evidence>
<comment type="caution">
    <text evidence="3">The sequence shown here is derived from an EMBL/GenBank/DDBJ whole genome shotgun (WGS) entry which is preliminary data.</text>
</comment>
<dbReference type="InterPro" id="IPR032623">
    <property type="entry name" value="FecR_N"/>
</dbReference>
<dbReference type="Pfam" id="PF16220">
    <property type="entry name" value="DUF4880"/>
    <property type="match status" value="1"/>
</dbReference>
<reference evidence="3 4" key="1">
    <citation type="submission" date="2016-10" db="EMBL/GenBank/DDBJ databases">
        <authorList>
            <person name="Varghese N."/>
            <person name="Submissions S."/>
        </authorList>
    </citation>
    <scope>NUCLEOTIDE SEQUENCE [LARGE SCALE GENOMIC DNA]</scope>
    <source>
        <strain evidence="3 4">LMG 18378</strain>
    </source>
</reference>
<proteinExistence type="predicted"/>
<dbReference type="RefSeq" id="WP_074983773.1">
    <property type="nucleotide sequence ID" value="NZ_FOLS01000029.1"/>
</dbReference>
<dbReference type="AlphaFoldDB" id="A0AAQ1KL03"/>
<feature type="domain" description="FecR N-terminal" evidence="2">
    <location>
        <begin position="13"/>
        <end position="55"/>
    </location>
</feature>
<organism evidence="3 4">
    <name type="scientific">Pseudomonas citronellolis</name>
    <dbReference type="NCBI Taxonomy" id="53408"/>
    <lineage>
        <taxon>Bacteria</taxon>
        <taxon>Pseudomonadati</taxon>
        <taxon>Pseudomonadota</taxon>
        <taxon>Gammaproteobacteria</taxon>
        <taxon>Pseudomonadales</taxon>
        <taxon>Pseudomonadaceae</taxon>
        <taxon>Pseudomonas</taxon>
    </lineage>
</organism>
<dbReference type="PIRSF" id="PIRSF018266">
    <property type="entry name" value="FecR"/>
    <property type="match status" value="1"/>
</dbReference>
<protein>
    <submittedName>
        <fullName evidence="3">FecR family protein</fullName>
    </submittedName>
</protein>
<dbReference type="Proteomes" id="UP000183385">
    <property type="component" value="Unassembled WGS sequence"/>
</dbReference>
<evidence type="ECO:0000259" key="1">
    <source>
        <dbReference type="Pfam" id="PF04773"/>
    </source>
</evidence>
<dbReference type="Pfam" id="PF04773">
    <property type="entry name" value="FecR"/>
    <property type="match status" value="1"/>
</dbReference>
<sequence>MSAPAPLSNRTIDDAIGWAVKLQFGEPSEETLSAFQAWHASNTEHALAWQRVQSLGEDFRRVSPQLTRQVLEKLPATSLNRRQALKLLMLLGASAAPAWLAYREAPWQRLLAEYSTATGEMRHIELADGSRLVLNTDTAISTRFSATERRVILRRGELLVSTATDTSSPRRPFRVETPFGLLQAMDSRFCVRLYPDCAWVSVSHGELSLLPANGAPPRQAQTGQDWWLRATRAEPAPARPFAEGAWAEGILAARDMRLVELLDELGRYRVGRLACDPRIAELRISGNYQLADTDQTLRFLARTHGLQLSYRTRFWVNISPA</sequence>
<feature type="domain" description="FecR protein" evidence="1">
    <location>
        <begin position="113"/>
        <end position="206"/>
    </location>
</feature>
<evidence type="ECO:0000259" key="2">
    <source>
        <dbReference type="Pfam" id="PF16220"/>
    </source>
</evidence>
<dbReference type="EMBL" id="FOLS01000029">
    <property type="protein sequence ID" value="SFD56181.1"/>
    <property type="molecule type" value="Genomic_DNA"/>
</dbReference>
<keyword evidence="4" id="KW-1185">Reference proteome</keyword>
<dbReference type="InterPro" id="IPR012373">
    <property type="entry name" value="Ferrdict_sens_TM"/>
</dbReference>
<name>A0AAQ1KL03_9PSED</name>
<accession>A0AAQ1KL03</accession>
<dbReference type="Gene3D" id="2.60.120.1440">
    <property type="match status" value="1"/>
</dbReference>